<dbReference type="PROSITE" id="PS01071">
    <property type="entry name" value="GRPE"/>
    <property type="match status" value="1"/>
</dbReference>
<dbReference type="SUPFAM" id="SSF58014">
    <property type="entry name" value="Coiled-coil domain of nucleotide exchange factor GrpE"/>
    <property type="match status" value="1"/>
</dbReference>
<dbReference type="EMBL" id="JARPOI010000012">
    <property type="protein sequence ID" value="KAJ9167076.1"/>
    <property type="molecule type" value="Genomic_DNA"/>
</dbReference>
<dbReference type="InterPro" id="IPR013805">
    <property type="entry name" value="GrpE_CC"/>
</dbReference>
<dbReference type="Gene3D" id="3.90.20.20">
    <property type="match status" value="1"/>
</dbReference>
<dbReference type="Proteomes" id="UP001174677">
    <property type="component" value="Chromosome 12"/>
</dbReference>
<keyword evidence="2 3" id="KW-0143">Chaperone</keyword>
<gene>
    <name evidence="6" type="ORF">P3X46_021753</name>
</gene>
<dbReference type="PANTHER" id="PTHR21237:SF40">
    <property type="entry name" value="CELL CYCLE AND APOPTOSIS REGULATOR PROTEIN 2"/>
    <property type="match status" value="1"/>
</dbReference>
<feature type="region of interest" description="Disordered" evidence="5">
    <location>
        <begin position="297"/>
        <end position="320"/>
    </location>
</feature>
<evidence type="ECO:0000256" key="5">
    <source>
        <dbReference type="SAM" id="MobiDB-lite"/>
    </source>
</evidence>
<protein>
    <recommendedName>
        <fullName evidence="3">GrpE protein homolog</fullName>
    </recommendedName>
</protein>
<comment type="similarity">
    <text evidence="1 4">Belongs to the GrpE family.</text>
</comment>
<dbReference type="Gene3D" id="2.30.22.10">
    <property type="entry name" value="Head domain of nucleotide exchange factor GrpE"/>
    <property type="match status" value="1"/>
</dbReference>
<comment type="function">
    <text evidence="3">Essential component of the PAM complex, a complex required for the translocation of transit peptide-containing proteins from the inner membrane into the mitochondrial matrix in an ATP-dependent manner.</text>
</comment>
<name>A0ABQ9LKE1_HEVBR</name>
<comment type="caution">
    <text evidence="6">The sequence shown here is derived from an EMBL/GenBank/DDBJ whole genome shotgun (WGS) entry which is preliminary data.</text>
</comment>
<dbReference type="SUPFAM" id="SSF51064">
    <property type="entry name" value="Head domain of nucleotide exchange factor GrpE"/>
    <property type="match status" value="1"/>
</dbReference>
<accession>A0ABQ9LKE1</accession>
<dbReference type="PRINTS" id="PR00773">
    <property type="entry name" value="GRPEPROTEIN"/>
</dbReference>
<evidence type="ECO:0000256" key="2">
    <source>
        <dbReference type="ARBA" id="ARBA00023186"/>
    </source>
</evidence>
<dbReference type="CDD" id="cd00446">
    <property type="entry name" value="GrpE"/>
    <property type="match status" value="1"/>
</dbReference>
<sequence length="320" mass="35927">MAVSFSNHSLLTPPPPRLFASFPAKPSKTLETKTLLPLQSLHHRRRLSNPIIGLPLSNSSPLTNYYFQSRSFKAYLAAEDSAPTTNDKEENHQNDVKASEKEADGQRVSSLKNLINIYKAAILLGDERTVLDVEARIMIIENENTQLIQKVSALSAEITSGKEKNIRLQADFDNFRKRSEKERLTIRSNAQGEVIESLLPMVDSFERAKQQIKPETEKEKKIDASYQGIYKQLVEIMRSLQVVAVATVGKPFDPSLHEAIAREESQEYKEGIVIQEFQRGFLLGNRLLRPAMVKVSTGPGRKKASLSNEQPATAARVDDR</sequence>
<dbReference type="PANTHER" id="PTHR21237">
    <property type="entry name" value="GRPE PROTEIN"/>
    <property type="match status" value="1"/>
</dbReference>
<evidence type="ECO:0000256" key="3">
    <source>
        <dbReference type="RuleBase" id="RU000640"/>
    </source>
</evidence>
<comment type="subcellular location">
    <subcellularLocation>
        <location evidence="3">Mitochondrion matrix</location>
    </subcellularLocation>
</comment>
<keyword evidence="7" id="KW-1185">Reference proteome</keyword>
<dbReference type="InterPro" id="IPR000740">
    <property type="entry name" value="GrpE"/>
</dbReference>
<feature type="compositionally biased region" description="Basic and acidic residues" evidence="5">
    <location>
        <begin position="86"/>
        <end position="104"/>
    </location>
</feature>
<dbReference type="Pfam" id="PF01025">
    <property type="entry name" value="GrpE"/>
    <property type="match status" value="1"/>
</dbReference>
<evidence type="ECO:0000256" key="4">
    <source>
        <dbReference type="RuleBase" id="RU004478"/>
    </source>
</evidence>
<dbReference type="HAMAP" id="MF_01151">
    <property type="entry name" value="GrpE"/>
    <property type="match status" value="1"/>
</dbReference>
<evidence type="ECO:0000313" key="7">
    <source>
        <dbReference type="Proteomes" id="UP001174677"/>
    </source>
</evidence>
<dbReference type="InterPro" id="IPR009012">
    <property type="entry name" value="GrpE_head"/>
</dbReference>
<keyword evidence="3" id="KW-0496">Mitochondrion</keyword>
<feature type="region of interest" description="Disordered" evidence="5">
    <location>
        <begin position="80"/>
        <end position="104"/>
    </location>
</feature>
<evidence type="ECO:0000313" key="6">
    <source>
        <dbReference type="EMBL" id="KAJ9167076.1"/>
    </source>
</evidence>
<reference evidence="6 7" key="1">
    <citation type="journal article" date="2023" name="Plant Biotechnol. J.">
        <title>Chromosome-level wild Hevea brasiliensis genome provides new tools for genomic-assisted breeding and valuable loci to elevate rubber yield.</title>
        <authorList>
            <person name="Cheng H."/>
            <person name="Song X."/>
            <person name="Hu Y."/>
            <person name="Wu T."/>
            <person name="Yang Q."/>
            <person name="An Z."/>
            <person name="Feng S."/>
            <person name="Deng Z."/>
            <person name="Wu W."/>
            <person name="Zeng X."/>
            <person name="Tu M."/>
            <person name="Wang X."/>
            <person name="Huang H."/>
        </authorList>
    </citation>
    <scope>NUCLEOTIDE SEQUENCE [LARGE SCALE GENOMIC DNA]</scope>
    <source>
        <strain evidence="6">MT/VB/25A 57/8</strain>
    </source>
</reference>
<proteinExistence type="inferred from homology"/>
<evidence type="ECO:0000256" key="1">
    <source>
        <dbReference type="ARBA" id="ARBA00009054"/>
    </source>
</evidence>
<dbReference type="NCBIfam" id="NF010741">
    <property type="entry name" value="PRK14143.1"/>
    <property type="match status" value="1"/>
</dbReference>
<organism evidence="6 7">
    <name type="scientific">Hevea brasiliensis</name>
    <name type="common">Para rubber tree</name>
    <name type="synonym">Siphonia brasiliensis</name>
    <dbReference type="NCBI Taxonomy" id="3981"/>
    <lineage>
        <taxon>Eukaryota</taxon>
        <taxon>Viridiplantae</taxon>
        <taxon>Streptophyta</taxon>
        <taxon>Embryophyta</taxon>
        <taxon>Tracheophyta</taxon>
        <taxon>Spermatophyta</taxon>
        <taxon>Magnoliopsida</taxon>
        <taxon>eudicotyledons</taxon>
        <taxon>Gunneridae</taxon>
        <taxon>Pentapetalae</taxon>
        <taxon>rosids</taxon>
        <taxon>fabids</taxon>
        <taxon>Malpighiales</taxon>
        <taxon>Euphorbiaceae</taxon>
        <taxon>Crotonoideae</taxon>
        <taxon>Micrandreae</taxon>
        <taxon>Hevea</taxon>
    </lineage>
</organism>